<dbReference type="InterPro" id="IPR013078">
    <property type="entry name" value="His_Pase_superF_clade-1"/>
</dbReference>
<dbReference type="InterPro" id="IPR029033">
    <property type="entry name" value="His_PPase_superfam"/>
</dbReference>
<dbReference type="SMART" id="SM00855">
    <property type="entry name" value="PGAM"/>
    <property type="match status" value="1"/>
</dbReference>
<dbReference type="PANTHER" id="PTHR48100:SF59">
    <property type="entry name" value="ADENOSYLCOBALAMIN_ALPHA-RIBAZOLE PHOSPHATASE"/>
    <property type="match status" value="1"/>
</dbReference>
<dbReference type="SUPFAM" id="SSF53254">
    <property type="entry name" value="Phosphoglycerate mutase-like"/>
    <property type="match status" value="1"/>
</dbReference>
<dbReference type="AlphaFoldDB" id="A0A268NXH6"/>
<dbReference type="Proteomes" id="UP000216207">
    <property type="component" value="Unassembled WGS sequence"/>
</dbReference>
<dbReference type="EMBL" id="NPCC01000023">
    <property type="protein sequence ID" value="PAE88081.1"/>
    <property type="molecule type" value="Genomic_DNA"/>
</dbReference>
<dbReference type="EMBL" id="NPBS01000037">
    <property type="protein sequence ID" value="PAF26395.1"/>
    <property type="molecule type" value="Genomic_DNA"/>
</dbReference>
<evidence type="ECO:0000313" key="3">
    <source>
        <dbReference type="Proteomes" id="UP000216133"/>
    </source>
</evidence>
<dbReference type="CDD" id="cd07067">
    <property type="entry name" value="HP_PGM_like"/>
    <property type="match status" value="1"/>
</dbReference>
<evidence type="ECO:0000313" key="2">
    <source>
        <dbReference type="EMBL" id="PAF26395.1"/>
    </source>
</evidence>
<dbReference type="Gene3D" id="3.40.50.1240">
    <property type="entry name" value="Phosphoglycerate mutase-like"/>
    <property type="match status" value="1"/>
</dbReference>
<gene>
    <name evidence="2" type="ORF">CHH61_08380</name>
    <name evidence="1" type="ORF">CHH72_14630</name>
</gene>
<sequence>MIPFVSSQRNASYIKGGDHLQTNVYLVRHAHSTYTADELGRPLSEKGMAASENVRRLFARKKIDVVLSSPYKRAIQTVECVAEGIGKEVIIKDGFKERRLSEKPMEDFQAAIAKVWEDPTFFWEGGESNVAAQKRGVQALLNVLEEYAGKNIVVATHGNIMVLMMNFFNRNYDFLFWQSLEMPDIYELVFQGKNLINVERIWNGPEE</sequence>
<dbReference type="Pfam" id="PF00300">
    <property type="entry name" value="His_Phos_1"/>
    <property type="match status" value="1"/>
</dbReference>
<comment type="caution">
    <text evidence="1">The sequence shown here is derived from an EMBL/GenBank/DDBJ whole genome shotgun (WGS) entry which is preliminary data.</text>
</comment>
<proteinExistence type="predicted"/>
<organism evidence="1 4">
    <name type="scientific">Shouchella clausii</name>
    <name type="common">Alkalihalobacillus clausii</name>
    <dbReference type="NCBI Taxonomy" id="79880"/>
    <lineage>
        <taxon>Bacteria</taxon>
        <taxon>Bacillati</taxon>
        <taxon>Bacillota</taxon>
        <taxon>Bacilli</taxon>
        <taxon>Bacillales</taxon>
        <taxon>Bacillaceae</taxon>
        <taxon>Shouchella</taxon>
    </lineage>
</organism>
<evidence type="ECO:0000313" key="1">
    <source>
        <dbReference type="EMBL" id="PAE88081.1"/>
    </source>
</evidence>
<dbReference type="GO" id="GO:0016791">
    <property type="term" value="F:phosphatase activity"/>
    <property type="evidence" value="ECO:0007669"/>
    <property type="project" value="TreeGrafter"/>
</dbReference>
<dbReference type="Proteomes" id="UP000216133">
    <property type="component" value="Unassembled WGS sequence"/>
</dbReference>
<dbReference type="InterPro" id="IPR050275">
    <property type="entry name" value="PGM_Phosphatase"/>
</dbReference>
<dbReference type="PANTHER" id="PTHR48100">
    <property type="entry name" value="BROAD-SPECIFICITY PHOSPHATASE YOR283W-RELATED"/>
    <property type="match status" value="1"/>
</dbReference>
<evidence type="ECO:0000313" key="4">
    <source>
        <dbReference type="Proteomes" id="UP000216207"/>
    </source>
</evidence>
<protein>
    <submittedName>
        <fullName evidence="1">Histidine phosphatase family protein</fullName>
    </submittedName>
</protein>
<dbReference type="GO" id="GO:0005737">
    <property type="term" value="C:cytoplasm"/>
    <property type="evidence" value="ECO:0007669"/>
    <property type="project" value="TreeGrafter"/>
</dbReference>
<reference evidence="3 4" key="1">
    <citation type="submission" date="2017-07" db="EMBL/GenBank/DDBJ databases">
        <title>Isolation and whole genome analysis of endospore-forming bacteria from heroin.</title>
        <authorList>
            <person name="Kalinowski J."/>
            <person name="Ahrens B."/>
            <person name="Al-Dilaimi A."/>
            <person name="Winkler A."/>
            <person name="Wibberg D."/>
            <person name="Schleenbecker U."/>
            <person name="Ruckert C."/>
            <person name="Wolfel R."/>
            <person name="Grass G."/>
        </authorList>
    </citation>
    <scope>NUCLEOTIDE SEQUENCE [LARGE SCALE GENOMIC DNA]</scope>
    <source>
        <strain evidence="2 3">7523-2</strain>
        <strain evidence="1 4">7539</strain>
    </source>
</reference>
<name>A0A268NXH6_SHOCL</name>
<accession>A0A268NXH6</accession>